<dbReference type="InterPro" id="IPR000353">
    <property type="entry name" value="MHC_II_b_N"/>
</dbReference>
<sequence length="271" mass="31326">MGREVGGGIWMGNTCKSMADSCQSFFMHQFKCECRFSNGLERMQFFARYIYNTEEDVHFDSDVGEFTAVTELGRPDAEYWNQQKDFMEQMRAKVDTVCRSNYLGVGSFMRQRRVEPTVTVYPAKTQPLQHHNLLVCFVNGFYPGHIEVRWFRNNHEEEAGVISTGLIPNGDWTFQTMVMLETVPQSGEVYTCQVEHPSQKSPITVEWTFFPPSQNSWYFSRSAQCYVAAWMGGEFRGELLLFSRYLMSNSYMSGLVINLEPSIQSERILLS</sequence>
<dbReference type="InterPro" id="IPR013783">
    <property type="entry name" value="Ig-like_fold"/>
</dbReference>
<accession>A0A5N3UTI8</accession>
<dbReference type="Pfam" id="PF00969">
    <property type="entry name" value="MHC_II_beta"/>
    <property type="match status" value="1"/>
</dbReference>
<dbReference type="InterPro" id="IPR003006">
    <property type="entry name" value="Ig/MHC_CS"/>
</dbReference>
<dbReference type="SUPFAM" id="SSF48726">
    <property type="entry name" value="Immunoglobulin"/>
    <property type="match status" value="1"/>
</dbReference>
<dbReference type="PROSITE" id="PS50835">
    <property type="entry name" value="IG_LIKE"/>
    <property type="match status" value="1"/>
</dbReference>
<dbReference type="SUPFAM" id="SSF54452">
    <property type="entry name" value="MHC antigen-recognition domain"/>
    <property type="match status" value="1"/>
</dbReference>
<dbReference type="InterPro" id="IPR003597">
    <property type="entry name" value="Ig_C1-set"/>
</dbReference>
<proteinExistence type="predicted"/>
<dbReference type="CDD" id="cd21000">
    <property type="entry name" value="IgC1_MHC_II_beta_HLA-DR"/>
    <property type="match status" value="1"/>
</dbReference>
<dbReference type="AlphaFoldDB" id="A0A5N3UTI8"/>
<keyword evidence="6" id="KW-0472">Membrane</keyword>
<feature type="non-terminal residue" evidence="10">
    <location>
        <position position="271"/>
    </location>
</feature>
<dbReference type="InterPro" id="IPR007110">
    <property type="entry name" value="Ig-like_dom"/>
</dbReference>
<evidence type="ECO:0000256" key="3">
    <source>
        <dbReference type="ARBA" id="ARBA00022859"/>
    </source>
</evidence>
<dbReference type="Gene3D" id="2.60.40.10">
    <property type="entry name" value="Immunoglobulins"/>
    <property type="match status" value="1"/>
</dbReference>
<dbReference type="GO" id="GO:0042613">
    <property type="term" value="C:MHC class II protein complex"/>
    <property type="evidence" value="ECO:0007669"/>
    <property type="project" value="UniProtKB-KW"/>
</dbReference>
<dbReference type="InterPro" id="IPR011162">
    <property type="entry name" value="MHC_I/II-like_Ag-recog"/>
</dbReference>
<keyword evidence="8" id="KW-0491">MHC II</keyword>
<dbReference type="FunFam" id="3.10.320.10:FF:000001">
    <property type="entry name" value="HLA class II histocompatibility antigen, DRB1-1 beta chain"/>
    <property type="match status" value="1"/>
</dbReference>
<protein>
    <recommendedName>
        <fullName evidence="9">Ig-like domain-containing protein</fullName>
    </recommendedName>
</protein>
<organism evidence="10 12">
    <name type="scientific">Muntiacus muntjak</name>
    <name type="common">Barking deer</name>
    <name type="synonym">Indian muntjac</name>
    <dbReference type="NCBI Taxonomy" id="9888"/>
    <lineage>
        <taxon>Eukaryota</taxon>
        <taxon>Metazoa</taxon>
        <taxon>Chordata</taxon>
        <taxon>Craniata</taxon>
        <taxon>Vertebrata</taxon>
        <taxon>Euteleostomi</taxon>
        <taxon>Mammalia</taxon>
        <taxon>Eutheria</taxon>
        <taxon>Laurasiatheria</taxon>
        <taxon>Artiodactyla</taxon>
        <taxon>Ruminantia</taxon>
        <taxon>Pecora</taxon>
        <taxon>Cervidae</taxon>
        <taxon>Muntiacinae</taxon>
        <taxon>Muntiacus</taxon>
    </lineage>
</organism>
<feature type="domain" description="Ig-like" evidence="9">
    <location>
        <begin position="116"/>
        <end position="204"/>
    </location>
</feature>
<keyword evidence="3" id="KW-0391">Immunity</keyword>
<dbReference type="EMBL" id="VCEA01000601">
    <property type="protein sequence ID" value="KAB0340120.1"/>
    <property type="molecule type" value="Genomic_DNA"/>
</dbReference>
<evidence type="ECO:0000259" key="9">
    <source>
        <dbReference type="PROSITE" id="PS50835"/>
    </source>
</evidence>
<dbReference type="Gene3D" id="3.10.320.10">
    <property type="entry name" value="Class II Histocompatibility Antigen, M Beta Chain, Chain B, domain 1"/>
    <property type="match status" value="1"/>
</dbReference>
<evidence type="ECO:0000256" key="1">
    <source>
        <dbReference type="ARBA" id="ARBA00004479"/>
    </source>
</evidence>
<dbReference type="GO" id="GO:0002250">
    <property type="term" value="P:adaptive immune response"/>
    <property type="evidence" value="ECO:0007669"/>
    <property type="project" value="UniProtKB-KW"/>
</dbReference>
<evidence type="ECO:0000256" key="8">
    <source>
        <dbReference type="ARBA" id="ARBA00023182"/>
    </source>
</evidence>
<dbReference type="FunFam" id="2.60.40.10:FF:000116">
    <property type="entry name" value="HLA class II histocompatibility antigen, DRB1-1 beta chain"/>
    <property type="match status" value="1"/>
</dbReference>
<dbReference type="SMART" id="SM00921">
    <property type="entry name" value="MHC_II_beta"/>
    <property type="match status" value="1"/>
</dbReference>
<evidence type="ECO:0000313" key="10">
    <source>
        <dbReference type="EMBL" id="KAB0340120.1"/>
    </source>
</evidence>
<keyword evidence="5" id="KW-1064">Adaptive immunity</keyword>
<dbReference type="EMBL" id="VCEA01000600">
    <property type="protein sequence ID" value="KAB0340121.1"/>
    <property type="molecule type" value="Genomic_DNA"/>
</dbReference>
<keyword evidence="12" id="KW-1185">Reference proteome</keyword>
<evidence type="ECO:0000313" key="12">
    <source>
        <dbReference type="Proteomes" id="UP000326458"/>
    </source>
</evidence>
<dbReference type="PANTHER" id="PTHR19944">
    <property type="entry name" value="MHC CLASS II-RELATED"/>
    <property type="match status" value="1"/>
</dbReference>
<comment type="subcellular location">
    <subcellularLocation>
        <location evidence="1">Membrane</location>
        <topology evidence="1">Single-pass type I membrane protein</topology>
    </subcellularLocation>
</comment>
<comment type="caution">
    <text evidence="10">The sequence shown here is derived from an EMBL/GenBank/DDBJ whole genome shotgun (WGS) entry which is preliminary data.</text>
</comment>
<dbReference type="GO" id="GO:0002504">
    <property type="term" value="P:antigen processing and presentation of peptide or polysaccharide antigen via MHC class II"/>
    <property type="evidence" value="ECO:0007669"/>
    <property type="project" value="UniProtKB-KW"/>
</dbReference>
<dbReference type="PROSITE" id="PS00290">
    <property type="entry name" value="IG_MHC"/>
    <property type="match status" value="1"/>
</dbReference>
<keyword evidence="4" id="KW-1133">Transmembrane helix</keyword>
<dbReference type="Proteomes" id="UP000326458">
    <property type="component" value="Unassembled WGS sequence"/>
</dbReference>
<dbReference type="SMART" id="SM00407">
    <property type="entry name" value="IGc1"/>
    <property type="match status" value="1"/>
</dbReference>
<dbReference type="InterPro" id="IPR036179">
    <property type="entry name" value="Ig-like_dom_sf"/>
</dbReference>
<dbReference type="InterPro" id="IPR050160">
    <property type="entry name" value="MHC/Immunoglobulin"/>
</dbReference>
<evidence type="ECO:0000256" key="5">
    <source>
        <dbReference type="ARBA" id="ARBA00023130"/>
    </source>
</evidence>
<dbReference type="PANTHER" id="PTHR19944:SF103">
    <property type="entry name" value="DLA CLASS II HISTOCOMPATIBILITY ANTIGEN, DR-1 BETA CHAIN-LIKE"/>
    <property type="match status" value="1"/>
</dbReference>
<evidence type="ECO:0000256" key="2">
    <source>
        <dbReference type="ARBA" id="ARBA00022692"/>
    </source>
</evidence>
<evidence type="ECO:0000256" key="4">
    <source>
        <dbReference type="ARBA" id="ARBA00022989"/>
    </source>
</evidence>
<evidence type="ECO:0000256" key="7">
    <source>
        <dbReference type="ARBA" id="ARBA00023180"/>
    </source>
</evidence>
<evidence type="ECO:0000313" key="11">
    <source>
        <dbReference type="EMBL" id="KAB0340121.1"/>
    </source>
</evidence>
<gene>
    <name evidence="11" type="ORF">FD754_023391</name>
    <name evidence="10" type="ORF">FD754_023392</name>
</gene>
<keyword evidence="2" id="KW-0812">Transmembrane</keyword>
<evidence type="ECO:0000256" key="6">
    <source>
        <dbReference type="ARBA" id="ARBA00023136"/>
    </source>
</evidence>
<dbReference type="Pfam" id="PF07654">
    <property type="entry name" value="C1-set"/>
    <property type="match status" value="1"/>
</dbReference>
<keyword evidence="7" id="KW-0325">Glycoprotein</keyword>
<dbReference type="InterPro" id="IPR014745">
    <property type="entry name" value="MHC_II_a/b_N"/>
</dbReference>
<name>A0A5N3UTI8_MUNMU</name>
<reference evidence="10 12" key="1">
    <citation type="submission" date="2019-06" db="EMBL/GenBank/DDBJ databases">
        <title>Discovery of a novel chromosome fission-fusion reversal in muntjac.</title>
        <authorList>
            <person name="Mudd A.B."/>
            <person name="Bredeson J.V."/>
            <person name="Baum R."/>
            <person name="Hockemeyer D."/>
            <person name="Rokhsar D.S."/>
        </authorList>
    </citation>
    <scope>NUCLEOTIDE SEQUENCE [LARGE SCALE GENOMIC DNA]</scope>
    <source>
        <strain evidence="10">UTSW_UCB_Mm</strain>
        <tissue evidence="10">Fibroblast cell line</tissue>
    </source>
</reference>